<keyword evidence="3" id="KW-1185">Reference proteome</keyword>
<organism evidence="2 3">
    <name type="scientific">Aristolochia fimbriata</name>
    <name type="common">White veined hardy Dutchman's pipe vine</name>
    <dbReference type="NCBI Taxonomy" id="158543"/>
    <lineage>
        <taxon>Eukaryota</taxon>
        <taxon>Viridiplantae</taxon>
        <taxon>Streptophyta</taxon>
        <taxon>Embryophyta</taxon>
        <taxon>Tracheophyta</taxon>
        <taxon>Spermatophyta</taxon>
        <taxon>Magnoliopsida</taxon>
        <taxon>Magnoliidae</taxon>
        <taxon>Piperales</taxon>
        <taxon>Aristolochiaceae</taxon>
        <taxon>Aristolochia</taxon>
    </lineage>
</organism>
<accession>A0AAV7E2R4</accession>
<dbReference type="EMBL" id="JAINDJ010000007">
    <property type="protein sequence ID" value="KAG9443108.1"/>
    <property type="molecule type" value="Genomic_DNA"/>
</dbReference>
<feature type="region of interest" description="Disordered" evidence="1">
    <location>
        <begin position="52"/>
        <end position="106"/>
    </location>
</feature>
<dbReference type="Proteomes" id="UP000825729">
    <property type="component" value="Unassembled WGS sequence"/>
</dbReference>
<comment type="caution">
    <text evidence="2">The sequence shown here is derived from an EMBL/GenBank/DDBJ whole genome shotgun (WGS) entry which is preliminary data.</text>
</comment>
<evidence type="ECO:0000256" key="1">
    <source>
        <dbReference type="SAM" id="MobiDB-lite"/>
    </source>
</evidence>
<proteinExistence type="predicted"/>
<protein>
    <submittedName>
        <fullName evidence="2">Uncharacterized protein</fullName>
    </submittedName>
</protein>
<name>A0AAV7E2R4_ARIFI</name>
<evidence type="ECO:0000313" key="3">
    <source>
        <dbReference type="Proteomes" id="UP000825729"/>
    </source>
</evidence>
<evidence type="ECO:0000313" key="2">
    <source>
        <dbReference type="EMBL" id="KAG9443108.1"/>
    </source>
</evidence>
<reference evidence="2 3" key="1">
    <citation type="submission" date="2021-07" db="EMBL/GenBank/DDBJ databases">
        <title>The Aristolochia fimbriata genome: insights into angiosperm evolution, floral development and chemical biosynthesis.</title>
        <authorList>
            <person name="Jiao Y."/>
        </authorList>
    </citation>
    <scope>NUCLEOTIDE SEQUENCE [LARGE SCALE GENOMIC DNA]</scope>
    <source>
        <strain evidence="2">IBCAS-2021</strain>
        <tissue evidence="2">Leaf</tissue>
    </source>
</reference>
<sequence length="106" mass="11570">MEMVPSSSSHNSIVPINMPKLSLLLTQEHRQQLQTQFAQLDISATPTANVASKACDSSDGRGIAHGVRGGRGRGRNNGRSNQGPQEDNKYVRSRLPDLWSSRPLCT</sequence>
<gene>
    <name evidence="2" type="ORF">H6P81_018962</name>
</gene>
<dbReference type="AlphaFoldDB" id="A0AAV7E2R4"/>